<feature type="repeat" description="Solcar" evidence="8">
    <location>
        <begin position="210"/>
        <end position="319"/>
    </location>
</feature>
<dbReference type="InterPro" id="IPR023395">
    <property type="entry name" value="MCP_dom_sf"/>
</dbReference>
<evidence type="ECO:0000256" key="4">
    <source>
        <dbReference type="ARBA" id="ARBA00022692"/>
    </source>
</evidence>
<feature type="transmembrane region" description="Helical" evidence="10">
    <location>
        <begin position="118"/>
        <end position="140"/>
    </location>
</feature>
<feature type="transmembrane region" description="Helical" evidence="10">
    <location>
        <begin position="215"/>
        <end position="236"/>
    </location>
</feature>
<evidence type="ECO:0000256" key="3">
    <source>
        <dbReference type="ARBA" id="ARBA00022448"/>
    </source>
</evidence>
<dbReference type="PROSITE" id="PS50920">
    <property type="entry name" value="SOLCAR"/>
    <property type="match status" value="2"/>
</dbReference>
<keyword evidence="5" id="KW-0677">Repeat</keyword>
<evidence type="ECO:0000256" key="5">
    <source>
        <dbReference type="ARBA" id="ARBA00022737"/>
    </source>
</evidence>
<evidence type="ECO:0008006" key="13">
    <source>
        <dbReference type="Google" id="ProtNLM"/>
    </source>
</evidence>
<evidence type="ECO:0000256" key="6">
    <source>
        <dbReference type="ARBA" id="ARBA00022989"/>
    </source>
</evidence>
<evidence type="ECO:0000313" key="12">
    <source>
        <dbReference type="Proteomes" id="UP001465976"/>
    </source>
</evidence>
<dbReference type="Proteomes" id="UP001465976">
    <property type="component" value="Unassembled WGS sequence"/>
</dbReference>
<protein>
    <recommendedName>
        <fullName evidence="13">Mitochondrial carrier</fullName>
    </recommendedName>
</protein>
<evidence type="ECO:0000256" key="10">
    <source>
        <dbReference type="SAM" id="Phobius"/>
    </source>
</evidence>
<comment type="caution">
    <text evidence="11">The sequence shown here is derived from an EMBL/GenBank/DDBJ whole genome shotgun (WGS) entry which is preliminary data.</text>
</comment>
<evidence type="ECO:0000256" key="2">
    <source>
        <dbReference type="ARBA" id="ARBA00006375"/>
    </source>
</evidence>
<keyword evidence="7 8" id="KW-0472">Membrane</keyword>
<keyword evidence="4 8" id="KW-0812">Transmembrane</keyword>
<proteinExistence type="inferred from homology"/>
<dbReference type="EMBL" id="JBAHYK010000165">
    <property type="protein sequence ID" value="KAL0577317.1"/>
    <property type="molecule type" value="Genomic_DNA"/>
</dbReference>
<reference evidence="11 12" key="1">
    <citation type="submission" date="2024-02" db="EMBL/GenBank/DDBJ databases">
        <title>A draft genome for the cacao thread blight pathogen Marasmius crinis-equi.</title>
        <authorList>
            <person name="Cohen S.P."/>
            <person name="Baruah I.K."/>
            <person name="Amoako-Attah I."/>
            <person name="Bukari Y."/>
            <person name="Meinhardt L.W."/>
            <person name="Bailey B.A."/>
        </authorList>
    </citation>
    <scope>NUCLEOTIDE SEQUENCE [LARGE SCALE GENOMIC DNA]</scope>
    <source>
        <strain evidence="11 12">GH-76</strain>
    </source>
</reference>
<gene>
    <name evidence="11" type="ORF">V5O48_004673</name>
</gene>
<evidence type="ECO:0000256" key="8">
    <source>
        <dbReference type="PROSITE-ProRule" id="PRU00282"/>
    </source>
</evidence>
<dbReference type="InterPro" id="IPR044712">
    <property type="entry name" value="SLC25A32-like"/>
</dbReference>
<dbReference type="Gene3D" id="1.50.40.10">
    <property type="entry name" value="Mitochondrial carrier domain"/>
    <property type="match status" value="2"/>
</dbReference>
<dbReference type="Pfam" id="PF00153">
    <property type="entry name" value="Mito_carr"/>
    <property type="match status" value="2"/>
</dbReference>
<comment type="similarity">
    <text evidence="2 9">Belongs to the mitochondrial carrier (TC 2.A.29) family.</text>
</comment>
<keyword evidence="3 9" id="KW-0813">Transport</keyword>
<keyword evidence="12" id="KW-1185">Reference proteome</keyword>
<feature type="transmembrane region" description="Helical" evidence="10">
    <location>
        <begin position="168"/>
        <end position="195"/>
    </location>
</feature>
<evidence type="ECO:0000256" key="7">
    <source>
        <dbReference type="ARBA" id="ARBA00023136"/>
    </source>
</evidence>
<keyword evidence="6 10" id="KW-1133">Transmembrane helix</keyword>
<evidence type="ECO:0000256" key="1">
    <source>
        <dbReference type="ARBA" id="ARBA00004141"/>
    </source>
</evidence>
<dbReference type="SUPFAM" id="SSF103506">
    <property type="entry name" value="Mitochondrial carrier"/>
    <property type="match status" value="2"/>
</dbReference>
<dbReference type="InterPro" id="IPR018108">
    <property type="entry name" value="MCP_transmembrane"/>
</dbReference>
<comment type="subcellular location">
    <subcellularLocation>
        <location evidence="1">Membrane</location>
        <topology evidence="1">Multi-pass membrane protein</topology>
    </subcellularLocation>
</comment>
<evidence type="ECO:0000313" key="11">
    <source>
        <dbReference type="EMBL" id="KAL0577317.1"/>
    </source>
</evidence>
<feature type="transmembrane region" description="Helical" evidence="10">
    <location>
        <begin position="75"/>
        <end position="98"/>
    </location>
</feature>
<name>A0ABR3FPE5_9AGAR</name>
<dbReference type="PANTHER" id="PTHR45683">
    <property type="entry name" value="MITOCHONDRIAL NICOTINAMIDE ADENINE DINUCLEOTIDE TRANSPORTER 1-RELATED-RELATED"/>
    <property type="match status" value="1"/>
</dbReference>
<accession>A0ABR3FPE5</accession>
<organism evidence="11 12">
    <name type="scientific">Marasmius crinis-equi</name>
    <dbReference type="NCBI Taxonomy" id="585013"/>
    <lineage>
        <taxon>Eukaryota</taxon>
        <taxon>Fungi</taxon>
        <taxon>Dikarya</taxon>
        <taxon>Basidiomycota</taxon>
        <taxon>Agaricomycotina</taxon>
        <taxon>Agaricomycetes</taxon>
        <taxon>Agaricomycetidae</taxon>
        <taxon>Agaricales</taxon>
        <taxon>Marasmiineae</taxon>
        <taxon>Marasmiaceae</taxon>
        <taxon>Marasmius</taxon>
    </lineage>
</organism>
<feature type="transmembrane region" description="Helical" evidence="10">
    <location>
        <begin position="6"/>
        <end position="25"/>
    </location>
</feature>
<evidence type="ECO:0000256" key="9">
    <source>
        <dbReference type="RuleBase" id="RU000488"/>
    </source>
</evidence>
<sequence length="319" mass="35537">MEIGVFEAIAVFLSIAISMAIIVPFEGTLVRFRANYNPKGLQLDAEGGAQPHTGPVIQSYFGMMRRVYNIEGWSGLYKGFMPTFLSTAFVTGLIIVFMDTPRPSHGKYRAPEASVLGTLFYTIVMMLLSLPTTIITFRAITTPIKLPWFNPAKALRVLLTPTERRQPWILYLTPGLLATQFAQIAIVVLGLGPLRRLLLPSRGSVFFTEVSYSKLGIYLIILSLTTIFITPLEVIATRLAIQRNHSSSEYNSVSQEIVGDSEEQTEFAGTDEDVIGLRNEEDPYIGLVDCAKRILEEEGWKALYRAWWITVLGTFGTVA</sequence>
<feature type="repeat" description="Solcar" evidence="8">
    <location>
        <begin position="2"/>
        <end position="104"/>
    </location>
</feature>